<evidence type="ECO:0000313" key="1">
    <source>
        <dbReference type="EMBL" id="KZR96681.1"/>
    </source>
</evidence>
<name>A0A164EDL4_9CRUS</name>
<proteinExistence type="predicted"/>
<sequence length="126" mass="14358">KTDGPVRLCRVCPWYRSSFSRDKATITKIRRGIIAVAIMTVYIGSKRKLAIRWKAKNPNHTSSWNLIQYVSTNKSKDTVISVGKALLISDDKDCLYAMRIHMIKNLMASADRRVAGRLKAQCQLQF</sequence>
<reference evidence="1 2" key="1">
    <citation type="submission" date="2016-03" db="EMBL/GenBank/DDBJ databases">
        <title>EvidentialGene: Evidence-directed Construction of Genes on Genomes.</title>
        <authorList>
            <person name="Gilbert D.G."/>
            <person name="Choi J.-H."/>
            <person name="Mockaitis K."/>
            <person name="Colbourne J."/>
            <person name="Pfrender M."/>
        </authorList>
    </citation>
    <scope>NUCLEOTIDE SEQUENCE [LARGE SCALE GENOMIC DNA]</scope>
    <source>
        <strain evidence="1 2">Xinb3</strain>
        <tissue evidence="1">Complete organism</tissue>
    </source>
</reference>
<keyword evidence="2" id="KW-1185">Reference proteome</keyword>
<dbReference type="EMBL" id="LRGB01024062">
    <property type="protein sequence ID" value="KZR96681.1"/>
    <property type="molecule type" value="Genomic_DNA"/>
</dbReference>
<organism evidence="1 2">
    <name type="scientific">Daphnia magna</name>
    <dbReference type="NCBI Taxonomy" id="35525"/>
    <lineage>
        <taxon>Eukaryota</taxon>
        <taxon>Metazoa</taxon>
        <taxon>Ecdysozoa</taxon>
        <taxon>Arthropoda</taxon>
        <taxon>Crustacea</taxon>
        <taxon>Branchiopoda</taxon>
        <taxon>Diplostraca</taxon>
        <taxon>Cladocera</taxon>
        <taxon>Anomopoda</taxon>
        <taxon>Daphniidae</taxon>
        <taxon>Daphnia</taxon>
    </lineage>
</organism>
<feature type="non-terminal residue" evidence="1">
    <location>
        <position position="1"/>
    </location>
</feature>
<dbReference type="Proteomes" id="UP000076858">
    <property type="component" value="Unassembled WGS sequence"/>
</dbReference>
<accession>A0A164EDL4</accession>
<gene>
    <name evidence="1" type="ORF">APZ42_008849</name>
</gene>
<dbReference type="AlphaFoldDB" id="A0A164EDL4"/>
<evidence type="ECO:0000313" key="2">
    <source>
        <dbReference type="Proteomes" id="UP000076858"/>
    </source>
</evidence>
<dbReference type="OrthoDB" id="6383334at2759"/>
<protein>
    <submittedName>
        <fullName evidence="1">Uncharacterized protein</fullName>
    </submittedName>
</protein>
<comment type="caution">
    <text evidence="1">The sequence shown here is derived from an EMBL/GenBank/DDBJ whole genome shotgun (WGS) entry which is preliminary data.</text>
</comment>